<dbReference type="PANTHER" id="PTHR44196:SF1">
    <property type="entry name" value="DEHYDROGENASE_REDUCTASE SDR FAMILY MEMBER 7B"/>
    <property type="match status" value="1"/>
</dbReference>
<protein>
    <submittedName>
        <fullName evidence="5">Short-subunit dehydrogenase</fullName>
    </submittedName>
</protein>
<evidence type="ECO:0000256" key="2">
    <source>
        <dbReference type="ARBA" id="ARBA00023002"/>
    </source>
</evidence>
<dbReference type="SMART" id="SM00822">
    <property type="entry name" value="PKS_KR"/>
    <property type="match status" value="1"/>
</dbReference>
<keyword evidence="2" id="KW-0560">Oxidoreductase</keyword>
<dbReference type="InterPro" id="IPR057326">
    <property type="entry name" value="KR_dom"/>
</dbReference>
<name>A0A841HVH6_9DEIO</name>
<reference evidence="5 6" key="1">
    <citation type="submission" date="2020-08" db="EMBL/GenBank/DDBJ databases">
        <title>Genomic Encyclopedia of Type Strains, Phase IV (KMG-IV): sequencing the most valuable type-strain genomes for metagenomic binning, comparative biology and taxonomic classification.</title>
        <authorList>
            <person name="Goeker M."/>
        </authorList>
    </citation>
    <scope>NUCLEOTIDE SEQUENCE [LARGE SCALE GENOMIC DNA]</scope>
    <source>
        <strain evidence="5 6">DSM 21458</strain>
    </source>
</reference>
<evidence type="ECO:0000313" key="5">
    <source>
        <dbReference type="EMBL" id="MBB6097387.1"/>
    </source>
</evidence>
<dbReference type="EMBL" id="JACHHG010000002">
    <property type="protein sequence ID" value="MBB6097387.1"/>
    <property type="molecule type" value="Genomic_DNA"/>
</dbReference>
<dbReference type="Pfam" id="PF00106">
    <property type="entry name" value="adh_short"/>
    <property type="match status" value="1"/>
</dbReference>
<evidence type="ECO:0000313" key="6">
    <source>
        <dbReference type="Proteomes" id="UP000569951"/>
    </source>
</evidence>
<dbReference type="AlphaFoldDB" id="A0A841HVH6"/>
<dbReference type="Proteomes" id="UP000569951">
    <property type="component" value="Unassembled WGS sequence"/>
</dbReference>
<dbReference type="GO" id="GO:0016020">
    <property type="term" value="C:membrane"/>
    <property type="evidence" value="ECO:0007669"/>
    <property type="project" value="TreeGrafter"/>
</dbReference>
<sequence>MRPYPVRGGVAVVTGAASGIGRALGVELAARGSHLALIDRDAAGLEAVTSELRARHPDVRVSAHLFDLAHPDSIADLTDAVLRAQRRVTLLINNAGVALGGHFTELTLEEFEWVMSVNFRAVVAMTGAFLPALRCSLDAHVVNVSSVFGLVAPAGQSAYAASKYAVRGFSEALRHELAPRGVGVTVVHPGGIRTAIARNARTASGTDPAQAERGRREIEKVLRMDPAQAARTILNAAERRQGRVLVGHDAALLDVVARLLPGRYWQVLGPLFERGS</sequence>
<keyword evidence="6" id="KW-1185">Reference proteome</keyword>
<proteinExistence type="inferred from homology"/>
<dbReference type="PRINTS" id="PR00081">
    <property type="entry name" value="GDHRDH"/>
</dbReference>
<gene>
    <name evidence="5" type="ORF">HNR42_000801</name>
</gene>
<accession>A0A841HVH6</accession>
<evidence type="ECO:0000259" key="4">
    <source>
        <dbReference type="SMART" id="SM00822"/>
    </source>
</evidence>
<dbReference type="GO" id="GO:0016491">
    <property type="term" value="F:oxidoreductase activity"/>
    <property type="evidence" value="ECO:0007669"/>
    <property type="project" value="UniProtKB-KW"/>
</dbReference>
<dbReference type="PROSITE" id="PS00061">
    <property type="entry name" value="ADH_SHORT"/>
    <property type="match status" value="1"/>
</dbReference>
<dbReference type="InterPro" id="IPR002347">
    <property type="entry name" value="SDR_fam"/>
</dbReference>
<comment type="caution">
    <text evidence="5">The sequence shown here is derived from an EMBL/GenBank/DDBJ whole genome shotgun (WGS) entry which is preliminary data.</text>
</comment>
<dbReference type="Gene3D" id="3.40.50.720">
    <property type="entry name" value="NAD(P)-binding Rossmann-like Domain"/>
    <property type="match status" value="1"/>
</dbReference>
<dbReference type="PRINTS" id="PR00080">
    <property type="entry name" value="SDRFAMILY"/>
</dbReference>
<dbReference type="SUPFAM" id="SSF51735">
    <property type="entry name" value="NAD(P)-binding Rossmann-fold domains"/>
    <property type="match status" value="1"/>
</dbReference>
<evidence type="ECO:0000256" key="3">
    <source>
        <dbReference type="RuleBase" id="RU000363"/>
    </source>
</evidence>
<comment type="similarity">
    <text evidence="1 3">Belongs to the short-chain dehydrogenases/reductases (SDR) family.</text>
</comment>
<organism evidence="5 6">
    <name type="scientific">Deinobacterium chartae</name>
    <dbReference type="NCBI Taxonomy" id="521158"/>
    <lineage>
        <taxon>Bacteria</taxon>
        <taxon>Thermotogati</taxon>
        <taxon>Deinococcota</taxon>
        <taxon>Deinococci</taxon>
        <taxon>Deinococcales</taxon>
        <taxon>Deinococcaceae</taxon>
        <taxon>Deinobacterium</taxon>
    </lineage>
</organism>
<dbReference type="InterPro" id="IPR036291">
    <property type="entry name" value="NAD(P)-bd_dom_sf"/>
</dbReference>
<feature type="domain" description="Ketoreductase" evidence="4">
    <location>
        <begin position="9"/>
        <end position="195"/>
    </location>
</feature>
<dbReference type="RefSeq" id="WP_183984728.1">
    <property type="nucleotide sequence ID" value="NZ_JACHHG010000002.1"/>
</dbReference>
<evidence type="ECO:0000256" key="1">
    <source>
        <dbReference type="ARBA" id="ARBA00006484"/>
    </source>
</evidence>
<dbReference type="PANTHER" id="PTHR44196">
    <property type="entry name" value="DEHYDROGENASE/REDUCTASE SDR FAMILY MEMBER 7B"/>
    <property type="match status" value="1"/>
</dbReference>
<dbReference type="InterPro" id="IPR020904">
    <property type="entry name" value="Sc_DH/Rdtase_CS"/>
</dbReference>